<organism evidence="2 3">
    <name type="scientific">Brassica cretica</name>
    <name type="common">Mustard</name>
    <dbReference type="NCBI Taxonomy" id="69181"/>
    <lineage>
        <taxon>Eukaryota</taxon>
        <taxon>Viridiplantae</taxon>
        <taxon>Streptophyta</taxon>
        <taxon>Embryophyta</taxon>
        <taxon>Tracheophyta</taxon>
        <taxon>Spermatophyta</taxon>
        <taxon>Magnoliopsida</taxon>
        <taxon>eudicotyledons</taxon>
        <taxon>Gunneridae</taxon>
        <taxon>Pentapetalae</taxon>
        <taxon>rosids</taxon>
        <taxon>malvids</taxon>
        <taxon>Brassicales</taxon>
        <taxon>Brassicaceae</taxon>
        <taxon>Brassiceae</taxon>
        <taxon>Brassica</taxon>
    </lineage>
</organism>
<comment type="caution">
    <text evidence="2">The sequence shown here is derived from an EMBL/GenBank/DDBJ whole genome shotgun (WGS) entry which is preliminary data.</text>
</comment>
<evidence type="ECO:0000313" key="3">
    <source>
        <dbReference type="Proteomes" id="UP000712600"/>
    </source>
</evidence>
<sequence>MVILVCVTLVVLKFNHFQLRDLNPREQFFEDVKRHACDDWDLKYSEMDSFASLSYDQQLSHVEISPCFAVLTPLRVFQVDYFVTYVIVSQGWSPLQHRLWVHSVMVSFSPSFLTVQLVLFPITPIQLHLYCIKFTKELGTTLRTRLGISYGDMMGLGREELGFGSRVLIASVVGSLSDGILFSIIFHGAVGQGVQKCPDGSGREESRKHQEDALWIRLVNVTKRTKRRSQSDEDKAASSRLLPCHFQTKKKLHVQPAVKPLQEEDLITEDTRQKHTTSSHFTSLHPQLHHHRSSFTDNFTYLKADHKTKERRERSLPALILRAPQLVTYSTREPRNPHNSRLIKDLTHG</sequence>
<keyword evidence="1" id="KW-0732">Signal</keyword>
<proteinExistence type="predicted"/>
<feature type="chain" id="PRO_5035778488" evidence="1">
    <location>
        <begin position="18"/>
        <end position="349"/>
    </location>
</feature>
<evidence type="ECO:0000256" key="1">
    <source>
        <dbReference type="SAM" id="SignalP"/>
    </source>
</evidence>
<accession>A0A8S9PD97</accession>
<name>A0A8S9PD97_BRACR</name>
<gene>
    <name evidence="2" type="ORF">F2Q69_00007411</name>
</gene>
<evidence type="ECO:0000313" key="2">
    <source>
        <dbReference type="EMBL" id="KAF3514106.1"/>
    </source>
</evidence>
<protein>
    <submittedName>
        <fullName evidence="2">Uncharacterized protein</fullName>
    </submittedName>
</protein>
<feature type="signal peptide" evidence="1">
    <location>
        <begin position="1"/>
        <end position="17"/>
    </location>
</feature>
<reference evidence="2" key="1">
    <citation type="submission" date="2019-12" db="EMBL/GenBank/DDBJ databases">
        <title>Genome sequencing and annotation of Brassica cretica.</title>
        <authorList>
            <person name="Studholme D.J."/>
            <person name="Sarris P."/>
        </authorList>
    </citation>
    <scope>NUCLEOTIDE SEQUENCE</scope>
    <source>
        <strain evidence="2">PFS-109/04</strain>
        <tissue evidence="2">Leaf</tissue>
    </source>
</reference>
<dbReference type="Proteomes" id="UP000712600">
    <property type="component" value="Unassembled WGS sequence"/>
</dbReference>
<dbReference type="AlphaFoldDB" id="A0A8S9PD97"/>
<dbReference type="EMBL" id="QGKX02001521">
    <property type="protein sequence ID" value="KAF3514106.1"/>
    <property type="molecule type" value="Genomic_DNA"/>
</dbReference>